<dbReference type="Gene3D" id="3.10.310.30">
    <property type="match status" value="1"/>
</dbReference>
<proteinExistence type="inferred from homology"/>
<keyword evidence="5 9" id="KW-0269">Exonuclease</keyword>
<evidence type="ECO:0000256" key="2">
    <source>
        <dbReference type="ARBA" id="ARBA00019841"/>
    </source>
</evidence>
<organism evidence="9 10">
    <name type="scientific">Peptacetobacter hominis</name>
    <dbReference type="NCBI Taxonomy" id="2743610"/>
    <lineage>
        <taxon>Bacteria</taxon>
        <taxon>Bacillati</taxon>
        <taxon>Bacillota</taxon>
        <taxon>Clostridia</taxon>
        <taxon>Peptostreptococcales</taxon>
        <taxon>Peptostreptococcaceae</taxon>
        <taxon>Peptacetobacter</taxon>
    </lineage>
</organism>
<dbReference type="OrthoDB" id="9809852at2"/>
<protein>
    <recommendedName>
        <fullName evidence="2">Single-stranded-DNA-specific exonuclease RecJ</fullName>
    </recommendedName>
</protein>
<dbReference type="AlphaFoldDB" id="A0A544QYC3"/>
<dbReference type="InterPro" id="IPR038763">
    <property type="entry name" value="DHH_sf"/>
</dbReference>
<dbReference type="InterPro" id="IPR003156">
    <property type="entry name" value="DHHA1_dom"/>
</dbReference>
<dbReference type="GO" id="GO:0003676">
    <property type="term" value="F:nucleic acid binding"/>
    <property type="evidence" value="ECO:0007669"/>
    <property type="project" value="InterPro"/>
</dbReference>
<comment type="caution">
    <text evidence="9">The sequence shown here is derived from an EMBL/GenBank/DDBJ whole genome shotgun (WGS) entry which is preliminary data.</text>
</comment>
<dbReference type="InterPro" id="IPR041122">
    <property type="entry name" value="RecJ_OB"/>
</dbReference>
<accession>A0A544QYC3</accession>
<keyword evidence="4" id="KW-0378">Hydrolase</keyword>
<sequence length="818" mass="94059">MKKWTLLHKGNIEESEKKSVSKEVYQILKNRGITDDEDIEIFTNPSLEYLRDPFIMKDMKKAVNRIEKAVENRERIWIYGDYDVDGVSSTSIFIIYFRSIGYDVRYYIPNRLEEGYGINKEAIDYIESEGADLIISVDCGITSVEEAKYCREKKIDLIITDHHECQSEIPDAYAVINPKQEDCDYPFDMLCGCGVAFKIIQALTPPEIFRDTVYDYIEIATMATICDVVPLVDENRIIVKNGLKSIKNCRNVGLDALIDVCGVDKEKIGSSHIGFSIGPRINASGRLGFSGLGVELFTETDREKAIKKAMQLDAKNDERQIIESKIYHDAEEEIKRNPSYLDDRVLVIAHEGWQHGVIGIVASKLTEKYYKPTILLCIEDGEATGSARSIKGFSIFDALMNSSELLNKFGGHEQAAGLSLSVENIDELRKKINSFADYNLSEEDMIEEIKAEFEICEESANFKLIEELHMLEPFGVSNPTPRFMLRDCLVNEIRYMGKNRQHIKIIIEKNNRFECIGFNAAHLADGITIGDRVDIIFQLDENTYMGNRKVQFIIKDIRLAYPSSVSSNIEAVNLMMNIIPKDNKNLYINRNYDIRISKEDVSGNIEENILSLFNKNTLVIANTINGYFRAKSDISIINEDYSVYFNCLNTEKTEDEIHLIFAPNIDKIDIKRYNNIILYDYLYNEGDYADLYSKKSEKCRIIKNYSELDLVYLKNIIDNIVPDRDEFVVVYRYVYKMKSLSIRLDDIKAVFRMTPLKVIAALRVFAELGLVDFEMSCDSKFIKAVSRPKPDTKLDLNKSEILTNLKMLRRDSYEFYKF</sequence>
<feature type="domain" description="DDH" evidence="6">
    <location>
        <begin position="75"/>
        <end position="206"/>
    </location>
</feature>
<dbReference type="Gene3D" id="3.90.1640.30">
    <property type="match status" value="1"/>
</dbReference>
<evidence type="ECO:0000256" key="4">
    <source>
        <dbReference type="ARBA" id="ARBA00022801"/>
    </source>
</evidence>
<dbReference type="SUPFAM" id="SSF64182">
    <property type="entry name" value="DHH phosphoesterases"/>
    <property type="match status" value="1"/>
</dbReference>
<dbReference type="GO" id="GO:0006281">
    <property type="term" value="P:DNA repair"/>
    <property type="evidence" value="ECO:0007669"/>
    <property type="project" value="InterPro"/>
</dbReference>
<evidence type="ECO:0000313" key="10">
    <source>
        <dbReference type="Proteomes" id="UP000317863"/>
    </source>
</evidence>
<evidence type="ECO:0000259" key="6">
    <source>
        <dbReference type="Pfam" id="PF01368"/>
    </source>
</evidence>
<comment type="similarity">
    <text evidence="1">Belongs to the RecJ family.</text>
</comment>
<dbReference type="Pfam" id="PF17768">
    <property type="entry name" value="RecJ_OB"/>
    <property type="match status" value="1"/>
</dbReference>
<evidence type="ECO:0000256" key="1">
    <source>
        <dbReference type="ARBA" id="ARBA00005915"/>
    </source>
</evidence>
<dbReference type="Proteomes" id="UP000317863">
    <property type="component" value="Unassembled WGS sequence"/>
</dbReference>
<name>A0A544QYC3_9FIRM</name>
<dbReference type="EMBL" id="SGJB01000001">
    <property type="protein sequence ID" value="TQQ85674.1"/>
    <property type="molecule type" value="Genomic_DNA"/>
</dbReference>
<reference evidence="9 10" key="1">
    <citation type="submission" date="2019-02" db="EMBL/GenBank/DDBJ databases">
        <title>Peptostreptococcaceae bacterium ZHW00191 nov., a new bacterium isolated from the human gut.</title>
        <authorList>
            <person name="Zhou H.-W."/>
            <person name="Chen X.-J."/>
        </authorList>
    </citation>
    <scope>NUCLEOTIDE SEQUENCE [LARGE SCALE GENOMIC DNA]</scope>
    <source>
        <strain evidence="9 10">ZHW00191</strain>
    </source>
</reference>
<feature type="domain" description="DHHA1" evidence="7">
    <location>
        <begin position="343"/>
        <end position="435"/>
    </location>
</feature>
<keyword evidence="3" id="KW-0540">Nuclease</keyword>
<dbReference type="PANTHER" id="PTHR30255">
    <property type="entry name" value="SINGLE-STRANDED-DNA-SPECIFIC EXONUCLEASE RECJ"/>
    <property type="match status" value="1"/>
</dbReference>
<dbReference type="Pfam" id="PF01368">
    <property type="entry name" value="DHH"/>
    <property type="match status" value="1"/>
</dbReference>
<dbReference type="GO" id="GO:0008409">
    <property type="term" value="F:5'-3' exonuclease activity"/>
    <property type="evidence" value="ECO:0007669"/>
    <property type="project" value="InterPro"/>
</dbReference>
<evidence type="ECO:0000259" key="7">
    <source>
        <dbReference type="Pfam" id="PF02272"/>
    </source>
</evidence>
<evidence type="ECO:0000259" key="8">
    <source>
        <dbReference type="Pfam" id="PF17768"/>
    </source>
</evidence>
<evidence type="ECO:0000313" key="9">
    <source>
        <dbReference type="EMBL" id="TQQ85674.1"/>
    </source>
</evidence>
<evidence type="ECO:0000256" key="5">
    <source>
        <dbReference type="ARBA" id="ARBA00022839"/>
    </source>
</evidence>
<dbReference type="NCBIfam" id="TIGR00644">
    <property type="entry name" value="recJ"/>
    <property type="match status" value="1"/>
</dbReference>
<gene>
    <name evidence="9" type="primary">recJ</name>
    <name evidence="9" type="ORF">EXD82_00205</name>
</gene>
<dbReference type="InterPro" id="IPR051673">
    <property type="entry name" value="SSDNA_exonuclease_RecJ"/>
</dbReference>
<dbReference type="InterPro" id="IPR004610">
    <property type="entry name" value="RecJ"/>
</dbReference>
<dbReference type="InterPro" id="IPR001667">
    <property type="entry name" value="DDH_dom"/>
</dbReference>
<keyword evidence="10" id="KW-1185">Reference proteome</keyword>
<dbReference type="RefSeq" id="WP_142534904.1">
    <property type="nucleotide sequence ID" value="NZ_SGJB01000001.1"/>
</dbReference>
<dbReference type="GO" id="GO:0006310">
    <property type="term" value="P:DNA recombination"/>
    <property type="evidence" value="ECO:0007669"/>
    <property type="project" value="InterPro"/>
</dbReference>
<dbReference type="Pfam" id="PF02272">
    <property type="entry name" value="DHHA1"/>
    <property type="match status" value="1"/>
</dbReference>
<evidence type="ECO:0000256" key="3">
    <source>
        <dbReference type="ARBA" id="ARBA00022722"/>
    </source>
</evidence>
<dbReference type="PANTHER" id="PTHR30255:SF2">
    <property type="entry name" value="SINGLE-STRANDED-DNA-SPECIFIC EXONUCLEASE RECJ"/>
    <property type="match status" value="1"/>
</dbReference>
<feature type="domain" description="RecJ OB" evidence="8">
    <location>
        <begin position="456"/>
        <end position="556"/>
    </location>
</feature>